<dbReference type="PANTHER" id="PTHR30570:SF1">
    <property type="entry name" value="PHOSPHATE-BINDING PROTEIN PSTS"/>
    <property type="match status" value="1"/>
</dbReference>
<comment type="caution">
    <text evidence="7">The sequence shown here is derived from an EMBL/GenBank/DDBJ whole genome shotgun (WGS) entry which is preliminary data.</text>
</comment>
<evidence type="ECO:0000256" key="1">
    <source>
        <dbReference type="ARBA" id="ARBA00008725"/>
    </source>
</evidence>
<evidence type="ECO:0000259" key="6">
    <source>
        <dbReference type="Pfam" id="PF12849"/>
    </source>
</evidence>
<evidence type="ECO:0000256" key="4">
    <source>
        <dbReference type="RuleBase" id="RU367119"/>
    </source>
</evidence>
<dbReference type="InterPro" id="IPR024370">
    <property type="entry name" value="PBP_domain"/>
</dbReference>
<protein>
    <recommendedName>
        <fullName evidence="4">Phosphate-binding protein</fullName>
    </recommendedName>
</protein>
<dbReference type="CDD" id="cd13654">
    <property type="entry name" value="PBP2_phosphate_like_2"/>
    <property type="match status" value="1"/>
</dbReference>
<evidence type="ECO:0000256" key="2">
    <source>
        <dbReference type="ARBA" id="ARBA00022448"/>
    </source>
</evidence>
<evidence type="ECO:0000256" key="3">
    <source>
        <dbReference type="ARBA" id="ARBA00022729"/>
    </source>
</evidence>
<dbReference type="GO" id="GO:0006817">
    <property type="term" value="P:phosphate ion transport"/>
    <property type="evidence" value="ECO:0007669"/>
    <property type="project" value="UniProtKB-UniRule"/>
</dbReference>
<evidence type="ECO:0000313" key="7">
    <source>
        <dbReference type="EMBL" id="HGT37862.1"/>
    </source>
</evidence>
<dbReference type="NCBIfam" id="TIGR02136">
    <property type="entry name" value="ptsS_2"/>
    <property type="match status" value="1"/>
</dbReference>
<dbReference type="EMBL" id="DSVQ01000003">
    <property type="protein sequence ID" value="HGT37862.1"/>
    <property type="molecule type" value="Genomic_DNA"/>
</dbReference>
<keyword evidence="3" id="KW-0732">Signal</keyword>
<reference evidence="7" key="1">
    <citation type="journal article" date="2020" name="mSystems">
        <title>Genome- and Community-Level Interaction Insights into Carbon Utilization and Element Cycling Functions of Hydrothermarchaeota in Hydrothermal Sediment.</title>
        <authorList>
            <person name="Zhou Z."/>
            <person name="Liu Y."/>
            <person name="Xu W."/>
            <person name="Pan J."/>
            <person name="Luo Z.H."/>
            <person name="Li M."/>
        </authorList>
    </citation>
    <scope>NUCLEOTIDE SEQUENCE [LARGE SCALE GENOMIC DNA]</scope>
    <source>
        <strain evidence="7">SpSt-508</strain>
    </source>
</reference>
<organism evidence="7">
    <name type="scientific">Schlesneria paludicola</name>
    <dbReference type="NCBI Taxonomy" id="360056"/>
    <lineage>
        <taxon>Bacteria</taxon>
        <taxon>Pseudomonadati</taxon>
        <taxon>Planctomycetota</taxon>
        <taxon>Planctomycetia</taxon>
        <taxon>Planctomycetales</taxon>
        <taxon>Planctomycetaceae</taxon>
        <taxon>Schlesneria</taxon>
    </lineage>
</organism>
<dbReference type="Gene3D" id="3.40.190.10">
    <property type="entry name" value="Periplasmic binding protein-like II"/>
    <property type="match status" value="2"/>
</dbReference>
<name>A0A7C4LID4_9PLAN</name>
<keyword evidence="4" id="KW-0592">Phosphate transport</keyword>
<gene>
    <name evidence="7" type="ORF">ENS64_01125</name>
</gene>
<dbReference type="InterPro" id="IPR011862">
    <property type="entry name" value="Phos-bd"/>
</dbReference>
<comment type="function">
    <text evidence="4">Involved in the system for phosphate transport across the cytoplasmic membrane.</text>
</comment>
<dbReference type="AlphaFoldDB" id="A0A7C4LID4"/>
<sequence length="329" mass="35265">MAPWLLLVCLGGCLSKAAPEGRAEGQGAANSGTGGVTSGAGTSGPTTISMDGSSTVYPISQAVAEAFKASHPELEIAVGYAGTSGGFKKFLVQEIDICNASRAIKPAEIEACREKGIDYLELEVAIDALTVVVNPANDWVDCLSLAELKRIWEPNSQVLRWSDLNPAWPNEKISLYGADADSGTFDYFTEVVNGQAKATRTDYTGSSNDNILVQGVADEKYALGYFGFGYYVENQHRLKSVAIKASDDAACVAPTVENVDAGKYVPLARPLYLYVNKAALKRPEVAEFLRFYLSDAGQAAVVERKFIRVPSQVLQEMRDRLEAALASAS</sequence>
<dbReference type="SUPFAM" id="SSF53850">
    <property type="entry name" value="Periplasmic binding protein-like II"/>
    <property type="match status" value="1"/>
</dbReference>
<feature type="compositionally biased region" description="Gly residues" evidence="5">
    <location>
        <begin position="32"/>
        <end position="42"/>
    </location>
</feature>
<dbReference type="PANTHER" id="PTHR30570">
    <property type="entry name" value="PERIPLASMIC PHOSPHATE BINDING COMPONENT OF PHOSPHATE ABC TRANSPORTER"/>
    <property type="match status" value="1"/>
</dbReference>
<feature type="region of interest" description="Disordered" evidence="5">
    <location>
        <begin position="22"/>
        <end position="47"/>
    </location>
</feature>
<proteinExistence type="inferred from homology"/>
<dbReference type="GO" id="GO:0042301">
    <property type="term" value="F:phosphate ion binding"/>
    <property type="evidence" value="ECO:0007669"/>
    <property type="project" value="UniProtKB-UniRule"/>
</dbReference>
<accession>A0A7C4LID4</accession>
<keyword evidence="2 4" id="KW-0813">Transport</keyword>
<dbReference type="InterPro" id="IPR050811">
    <property type="entry name" value="Phosphate_ABC_transporter"/>
</dbReference>
<comment type="similarity">
    <text evidence="1 4">Belongs to the PstS family.</text>
</comment>
<evidence type="ECO:0000256" key="5">
    <source>
        <dbReference type="SAM" id="MobiDB-lite"/>
    </source>
</evidence>
<dbReference type="Pfam" id="PF12849">
    <property type="entry name" value="PBP_like_2"/>
    <property type="match status" value="1"/>
</dbReference>
<feature type="domain" description="PBP" evidence="6">
    <location>
        <begin position="42"/>
        <end position="295"/>
    </location>
</feature>